<name>A0A9P1G7K3_9DINO</name>
<protein>
    <submittedName>
        <fullName evidence="2">Uncharacterized protein</fullName>
    </submittedName>
</protein>
<dbReference type="EMBL" id="CAMXCT010003335">
    <property type="protein sequence ID" value="CAI4003909.1"/>
    <property type="molecule type" value="Genomic_DNA"/>
</dbReference>
<reference evidence="3" key="2">
    <citation type="submission" date="2024-04" db="EMBL/GenBank/DDBJ databases">
        <authorList>
            <person name="Chen Y."/>
            <person name="Shah S."/>
            <person name="Dougan E. K."/>
            <person name="Thang M."/>
            <person name="Chan C."/>
        </authorList>
    </citation>
    <scope>NUCLEOTIDE SEQUENCE [LARGE SCALE GENOMIC DNA]</scope>
</reference>
<dbReference type="Proteomes" id="UP001152797">
    <property type="component" value="Unassembled WGS sequence"/>
</dbReference>
<comment type="caution">
    <text evidence="2">The sequence shown here is derived from an EMBL/GenBank/DDBJ whole genome shotgun (WGS) entry which is preliminary data.</text>
</comment>
<gene>
    <name evidence="2" type="ORF">C1SCF055_LOCUS29735</name>
</gene>
<feature type="region of interest" description="Disordered" evidence="1">
    <location>
        <begin position="27"/>
        <end position="55"/>
    </location>
</feature>
<dbReference type="EMBL" id="CAMXCT030003335">
    <property type="protein sequence ID" value="CAL4791221.1"/>
    <property type="molecule type" value="Genomic_DNA"/>
</dbReference>
<evidence type="ECO:0000256" key="1">
    <source>
        <dbReference type="SAM" id="MobiDB-lite"/>
    </source>
</evidence>
<accession>A0A9P1G7K3</accession>
<dbReference type="EMBL" id="CAMXCT020003335">
    <property type="protein sequence ID" value="CAL1157284.1"/>
    <property type="molecule type" value="Genomic_DNA"/>
</dbReference>
<reference evidence="2" key="1">
    <citation type="submission" date="2022-10" db="EMBL/GenBank/DDBJ databases">
        <authorList>
            <person name="Chen Y."/>
            <person name="Dougan E. K."/>
            <person name="Chan C."/>
            <person name="Rhodes N."/>
            <person name="Thang M."/>
        </authorList>
    </citation>
    <scope>NUCLEOTIDE SEQUENCE</scope>
</reference>
<proteinExistence type="predicted"/>
<evidence type="ECO:0000313" key="2">
    <source>
        <dbReference type="EMBL" id="CAI4003909.1"/>
    </source>
</evidence>
<dbReference type="AlphaFoldDB" id="A0A9P1G7K3"/>
<organism evidence="2">
    <name type="scientific">Cladocopium goreaui</name>
    <dbReference type="NCBI Taxonomy" id="2562237"/>
    <lineage>
        <taxon>Eukaryota</taxon>
        <taxon>Sar</taxon>
        <taxon>Alveolata</taxon>
        <taxon>Dinophyceae</taxon>
        <taxon>Suessiales</taxon>
        <taxon>Symbiodiniaceae</taxon>
        <taxon>Cladocopium</taxon>
    </lineage>
</organism>
<keyword evidence="4" id="KW-1185">Reference proteome</keyword>
<sequence length="137" mass="15478">MSRSFQNATLLLTRKCRYGGEDEYWVETRETGERGQEQNKKHERKEISEDKSETPIGDVNIARLKAASIRSTALASEAAVATSEAMRAKDVFRKYCDSVLQKTAKVRSLATDLKKNYPTDETAQKSGPYKPLFPSDR</sequence>
<evidence type="ECO:0000313" key="4">
    <source>
        <dbReference type="Proteomes" id="UP001152797"/>
    </source>
</evidence>
<feature type="compositionally biased region" description="Basic and acidic residues" evidence="1">
    <location>
        <begin position="27"/>
        <end position="53"/>
    </location>
</feature>
<evidence type="ECO:0000313" key="3">
    <source>
        <dbReference type="EMBL" id="CAL1157284.1"/>
    </source>
</evidence>
<feature type="region of interest" description="Disordered" evidence="1">
    <location>
        <begin position="110"/>
        <end position="137"/>
    </location>
</feature>